<proteinExistence type="inferred from homology"/>
<keyword evidence="19" id="KW-1185">Reference proteome</keyword>
<dbReference type="InterPro" id="IPR036179">
    <property type="entry name" value="Ig-like_dom_sf"/>
</dbReference>
<evidence type="ECO:0000256" key="3">
    <source>
        <dbReference type="ARBA" id="ARBA00022632"/>
    </source>
</evidence>
<evidence type="ECO:0000256" key="6">
    <source>
        <dbReference type="ARBA" id="ARBA00023027"/>
    </source>
</evidence>
<dbReference type="PROSITE" id="PS50835">
    <property type="entry name" value="IG_LIKE"/>
    <property type="match status" value="3"/>
</dbReference>
<keyword evidence="7" id="KW-1015">Disulfide bond</keyword>
<comment type="subunit">
    <text evidence="11">Interacts with host IFNA1.</text>
</comment>
<dbReference type="InterPro" id="IPR007110">
    <property type="entry name" value="Ig-like_dom"/>
</dbReference>
<accession>A0ABN8LM89</accession>
<keyword evidence="4" id="KW-0378">Hydrolase</keyword>
<comment type="caution">
    <text evidence="18">The sequence shown here is derived from an EMBL/GenBank/DDBJ whole genome shotgun (WGS) entry which is preliminary data.</text>
</comment>
<feature type="domain" description="Ig-like" evidence="17">
    <location>
        <begin position="28"/>
        <end position="100"/>
    </location>
</feature>
<dbReference type="Gene3D" id="2.60.40.10">
    <property type="entry name" value="Immunoglobulins"/>
    <property type="match status" value="3"/>
</dbReference>
<evidence type="ECO:0000256" key="7">
    <source>
        <dbReference type="ARBA" id="ARBA00023157"/>
    </source>
</evidence>
<keyword evidence="14" id="KW-1133">Transmembrane helix</keyword>
<keyword evidence="10" id="KW-0393">Immunoglobulin domain</keyword>
<evidence type="ECO:0000256" key="2">
    <source>
        <dbReference type="ARBA" id="ARBA00022518"/>
    </source>
</evidence>
<evidence type="ECO:0000256" key="9">
    <source>
        <dbReference type="ARBA" id="ARBA00023258"/>
    </source>
</evidence>
<keyword evidence="5" id="KW-0899">Viral immunoevasion</keyword>
<dbReference type="PANTHER" id="PTHR11890:SF44">
    <property type="entry name" value="X-LINKED INTERLEUKIN-1 RECEPTOR ACCESSORY PROTEIN-LIKE 2"/>
    <property type="match status" value="1"/>
</dbReference>
<evidence type="ECO:0000313" key="19">
    <source>
        <dbReference type="Proteomes" id="UP001159427"/>
    </source>
</evidence>
<dbReference type="PRINTS" id="PR01537">
    <property type="entry name" value="INTRLKN1R1F"/>
</dbReference>
<dbReference type="InterPro" id="IPR013783">
    <property type="entry name" value="Ig-like_fold"/>
</dbReference>
<dbReference type="SMART" id="SM00409">
    <property type="entry name" value="IG"/>
    <property type="match status" value="3"/>
</dbReference>
<dbReference type="InterPro" id="IPR003598">
    <property type="entry name" value="Ig_sub2"/>
</dbReference>
<evidence type="ECO:0000313" key="18">
    <source>
        <dbReference type="EMBL" id="CAH3016782.1"/>
    </source>
</evidence>
<dbReference type="InterPro" id="IPR035897">
    <property type="entry name" value="Toll_tir_struct_dom_sf"/>
</dbReference>
<evidence type="ECO:0000256" key="10">
    <source>
        <dbReference type="ARBA" id="ARBA00023319"/>
    </source>
</evidence>
<keyword evidence="6" id="KW-0520">NAD</keyword>
<keyword evidence="8" id="KW-0325">Glycoprotein</keyword>
<dbReference type="PROSITE" id="PS50104">
    <property type="entry name" value="TIR"/>
    <property type="match status" value="1"/>
</dbReference>
<feature type="chain" id="PRO_5046222391" description="Soluble interferon alpha/beta receptor OPG204" evidence="15">
    <location>
        <begin position="29"/>
        <end position="578"/>
    </location>
</feature>
<evidence type="ECO:0000256" key="14">
    <source>
        <dbReference type="SAM" id="Phobius"/>
    </source>
</evidence>
<feature type="transmembrane region" description="Helical" evidence="14">
    <location>
        <begin position="345"/>
        <end position="367"/>
    </location>
</feature>
<evidence type="ECO:0000256" key="5">
    <source>
        <dbReference type="ARBA" id="ARBA00022830"/>
    </source>
</evidence>
<dbReference type="SMART" id="SM00255">
    <property type="entry name" value="TIR"/>
    <property type="match status" value="1"/>
</dbReference>
<dbReference type="Proteomes" id="UP001159427">
    <property type="component" value="Unassembled WGS sequence"/>
</dbReference>
<feature type="domain" description="Ig-like" evidence="17">
    <location>
        <begin position="117"/>
        <end position="211"/>
    </location>
</feature>
<evidence type="ECO:0000256" key="12">
    <source>
        <dbReference type="ARBA" id="ARBA00041012"/>
    </source>
</evidence>
<keyword evidence="9" id="KW-0922">Interferon antiviral system evasion</keyword>
<feature type="domain" description="Ig-like" evidence="17">
    <location>
        <begin position="226"/>
        <end position="314"/>
    </location>
</feature>
<dbReference type="Gene3D" id="3.40.50.10140">
    <property type="entry name" value="Toll/interleukin-1 receptor homology (TIR) domain"/>
    <property type="match status" value="1"/>
</dbReference>
<organism evidence="18 19">
    <name type="scientific">Porites evermanni</name>
    <dbReference type="NCBI Taxonomy" id="104178"/>
    <lineage>
        <taxon>Eukaryota</taxon>
        <taxon>Metazoa</taxon>
        <taxon>Cnidaria</taxon>
        <taxon>Anthozoa</taxon>
        <taxon>Hexacorallia</taxon>
        <taxon>Scleractinia</taxon>
        <taxon>Fungiina</taxon>
        <taxon>Poritidae</taxon>
        <taxon>Porites</taxon>
    </lineage>
</organism>
<name>A0ABN8LM89_9CNID</name>
<reference evidence="18 19" key="1">
    <citation type="submission" date="2022-05" db="EMBL/GenBank/DDBJ databases">
        <authorList>
            <consortium name="Genoscope - CEA"/>
            <person name="William W."/>
        </authorList>
    </citation>
    <scope>NUCLEOTIDE SEQUENCE [LARGE SCALE GENOMIC DNA]</scope>
</reference>
<keyword evidence="14" id="KW-0472">Membrane</keyword>
<keyword evidence="14" id="KW-0812">Transmembrane</keyword>
<feature type="domain" description="TIR" evidence="16">
    <location>
        <begin position="394"/>
        <end position="524"/>
    </location>
</feature>
<evidence type="ECO:0000256" key="11">
    <source>
        <dbReference type="ARBA" id="ARBA00038761"/>
    </source>
</evidence>
<evidence type="ECO:0000256" key="15">
    <source>
        <dbReference type="SAM" id="SignalP"/>
    </source>
</evidence>
<evidence type="ECO:0000259" key="16">
    <source>
        <dbReference type="PROSITE" id="PS50104"/>
    </source>
</evidence>
<dbReference type="Pfam" id="PF13927">
    <property type="entry name" value="Ig_3"/>
    <property type="match status" value="1"/>
</dbReference>
<dbReference type="InterPro" id="IPR013098">
    <property type="entry name" value="Ig_I-set"/>
</dbReference>
<dbReference type="EMBL" id="CALNXI010000048">
    <property type="protein sequence ID" value="CAH3016782.1"/>
    <property type="molecule type" value="Genomic_DNA"/>
</dbReference>
<gene>
    <name evidence="18" type="ORF">PEVE_00032738</name>
</gene>
<dbReference type="SUPFAM" id="SSF48726">
    <property type="entry name" value="Immunoglobulin"/>
    <property type="match status" value="3"/>
</dbReference>
<evidence type="ECO:0000256" key="8">
    <source>
        <dbReference type="ARBA" id="ARBA00023180"/>
    </source>
</evidence>
<comment type="function">
    <text evidence="13">Counteracts the antiviral effects of host IFN-alpha/beta and key IFN-inducible proteins involved in viral RNA degradation suxh as host OAS1. Acts as a soluble IFN-alpha receptor and thus inhibits the interaction between host IFN-alpha and its receptor.</text>
</comment>
<dbReference type="PANTHER" id="PTHR11890">
    <property type="entry name" value="INTERLEUKIN-1 RECEPTOR FAMILY MEMBER"/>
    <property type="match status" value="1"/>
</dbReference>
<dbReference type="Pfam" id="PF13676">
    <property type="entry name" value="TIR_2"/>
    <property type="match status" value="1"/>
</dbReference>
<feature type="signal peptide" evidence="15">
    <location>
        <begin position="1"/>
        <end position="28"/>
    </location>
</feature>
<sequence>MAFSCDLHTVKISLLLVFSCGGVIQVEPADVRIISPTENQIIRFRNQSVLFNCTSSSPRKFWSWLRNNTVIPNITQKDSSHWSSFELKSFSPQNEGEYMCINDAGTDSVKVYLASIPTVKQTGKINIPFTEDEDATVGCKARGWPRPKITWIRDNRNISDINQQYHEYIVKTTISQQDDRVVTSELTIRSIQKEDSGIYTCKATNALKVVTKNIMVPFRDPGGFKPTVTAEKAQYTVEVGKDVSLSCLGDQVKRDEFTWIYWEFNATKINTSTHHYNDSKKYSNPKDGTTPKVHMKLTIFNADHSDEGNYTCVVCTFNRHYSDGISLQVKAKKGNGGGNGGGLEAWLIGVLAVVAFLLILLLILVIVKWRRKIREKRLARLVQKYGQDTDYHTFEKDVFISYSSKDYDWVQEYLLPVFNNNNVNYTIHSRDFKPGKAFLDNMADSVYTSRKVILVMSANYLSSGFCKDEMHMALYRSAELDDASLILVKIDNTKIKDIPKSLRHKTFIDFTSREEVATWQDRILESVSVSEDRSALSGTPNEYTDGTGSSDKLQLIFNFFSSKKKRKKNTPEELTDQA</sequence>
<keyword evidence="5" id="KW-0945">Host-virus interaction</keyword>
<dbReference type="SMART" id="SM00408">
    <property type="entry name" value="IGc2"/>
    <property type="match status" value="3"/>
</dbReference>
<evidence type="ECO:0000256" key="13">
    <source>
        <dbReference type="ARBA" id="ARBA00045444"/>
    </source>
</evidence>
<dbReference type="SUPFAM" id="SSF52200">
    <property type="entry name" value="Toll/Interleukin receptor TIR domain"/>
    <property type="match status" value="1"/>
</dbReference>
<keyword evidence="15" id="KW-0732">Signal</keyword>
<dbReference type="Pfam" id="PF07679">
    <property type="entry name" value="I-set"/>
    <property type="match status" value="1"/>
</dbReference>
<keyword evidence="2" id="KW-0244">Early protein</keyword>
<comment type="similarity">
    <text evidence="1">Belongs to the interleukin-1 receptor family.</text>
</comment>
<keyword evidence="5" id="KW-1114">Inhibition of host interferon signaling pathway by virus</keyword>
<evidence type="ECO:0000259" key="17">
    <source>
        <dbReference type="PROSITE" id="PS50835"/>
    </source>
</evidence>
<keyword evidence="3" id="KW-1090">Inhibition of host innate immune response by virus</keyword>
<dbReference type="InterPro" id="IPR015621">
    <property type="entry name" value="IL-1_rcpt_fam"/>
</dbReference>
<dbReference type="InterPro" id="IPR000157">
    <property type="entry name" value="TIR_dom"/>
</dbReference>
<evidence type="ECO:0000256" key="1">
    <source>
        <dbReference type="ARBA" id="ARBA00009752"/>
    </source>
</evidence>
<dbReference type="InterPro" id="IPR003599">
    <property type="entry name" value="Ig_sub"/>
</dbReference>
<protein>
    <recommendedName>
        <fullName evidence="12">Soluble interferon alpha/beta receptor OPG204</fullName>
    </recommendedName>
</protein>
<evidence type="ECO:0000256" key="4">
    <source>
        <dbReference type="ARBA" id="ARBA00022801"/>
    </source>
</evidence>